<comment type="caution">
    <text evidence="4">The sequence shown here is derived from an EMBL/GenBank/DDBJ whole genome shotgun (WGS) entry which is preliminary data.</text>
</comment>
<gene>
    <name evidence="4" type="ORF">NW762_001815</name>
</gene>
<keyword evidence="5" id="KW-1185">Reference proteome</keyword>
<accession>A0A9W8VLW9</accession>
<comment type="similarity">
    <text evidence="1">Belongs to the MTFP1 family.</text>
</comment>
<dbReference type="OrthoDB" id="424969at2759"/>
<evidence type="ECO:0000313" key="4">
    <source>
        <dbReference type="EMBL" id="KAJ4270142.1"/>
    </source>
</evidence>
<evidence type="ECO:0000256" key="3">
    <source>
        <dbReference type="ARBA" id="ARBA00029631"/>
    </source>
</evidence>
<dbReference type="Proteomes" id="UP001152049">
    <property type="component" value="Unassembled WGS sequence"/>
</dbReference>
<organism evidence="4 5">
    <name type="scientific">Fusarium torreyae</name>
    <dbReference type="NCBI Taxonomy" id="1237075"/>
    <lineage>
        <taxon>Eukaryota</taxon>
        <taxon>Fungi</taxon>
        <taxon>Dikarya</taxon>
        <taxon>Ascomycota</taxon>
        <taxon>Pezizomycotina</taxon>
        <taxon>Sordariomycetes</taxon>
        <taxon>Hypocreomycetidae</taxon>
        <taxon>Hypocreales</taxon>
        <taxon>Nectriaceae</taxon>
        <taxon>Fusarium</taxon>
    </lineage>
</organism>
<reference evidence="4" key="1">
    <citation type="submission" date="2022-09" db="EMBL/GenBank/DDBJ databases">
        <title>Fusarium specimens isolated from Avocado Roots.</title>
        <authorList>
            <person name="Stajich J."/>
            <person name="Roper C."/>
            <person name="Heimlech-Rivalta G."/>
        </authorList>
    </citation>
    <scope>NUCLEOTIDE SEQUENCE</scope>
    <source>
        <strain evidence="4">CF00136</strain>
    </source>
</reference>
<dbReference type="InterPro" id="IPR019560">
    <property type="entry name" value="Mitochondrial_18_kDa_protein"/>
</dbReference>
<protein>
    <recommendedName>
        <fullName evidence="2">Mitochondrial fission process protein 1</fullName>
    </recommendedName>
    <alternativeName>
        <fullName evidence="3">Mitochondrial 18 kDa protein</fullName>
    </alternativeName>
</protein>
<dbReference type="Pfam" id="PF10558">
    <property type="entry name" value="MTP18"/>
    <property type="match status" value="1"/>
</dbReference>
<proteinExistence type="inferred from homology"/>
<dbReference type="EMBL" id="JAOQAZ010000002">
    <property type="protein sequence ID" value="KAJ4270142.1"/>
    <property type="molecule type" value="Genomic_DNA"/>
</dbReference>
<dbReference type="GO" id="GO:0005739">
    <property type="term" value="C:mitochondrion"/>
    <property type="evidence" value="ECO:0007669"/>
    <property type="project" value="TreeGrafter"/>
</dbReference>
<name>A0A9W8VLW9_9HYPO</name>
<evidence type="ECO:0000313" key="5">
    <source>
        <dbReference type="Proteomes" id="UP001152049"/>
    </source>
</evidence>
<dbReference type="PANTHER" id="PTHR11001:SF2">
    <property type="entry name" value="MITOCHONDRIAL FISSION PROCESS PROTEIN 1"/>
    <property type="match status" value="1"/>
</dbReference>
<evidence type="ECO:0000256" key="1">
    <source>
        <dbReference type="ARBA" id="ARBA00009224"/>
    </source>
</evidence>
<dbReference type="GO" id="GO:0000266">
    <property type="term" value="P:mitochondrial fission"/>
    <property type="evidence" value="ECO:0007669"/>
    <property type="project" value="TreeGrafter"/>
</dbReference>
<dbReference type="AlphaFoldDB" id="A0A9W8VLW9"/>
<sequence length="283" mass="31603">MSWWGKLKDSKPEETKGTTTQIKEAIAEKLPATEQLPKSIQQVVNQTDKNGNVVHDIREGYAPDSTDTNLRYAAYATRIRTILLSAHRYIAYTSDVGESFRPIAHPNLVRGAYGISWLYLIGDVSYEGYKSYWHNQRVLNPKLQLTPRQEKITGLSATETRAIEPSTVSPLEDYRTVMVQRAIFQSVASMGLPAFTIHSVVRYSGRAMKNMKNKPLRTWGPIGLGLAVVPFLPAMFDEPVEHAVEWAFHKGFETFGGKGAVGNAPATGREDLLAKKPVKEKEL</sequence>
<dbReference type="PANTHER" id="PTHR11001">
    <property type="entry name" value="MITOCHONDRIAL FISSION PROCESS PROTEIN 1"/>
    <property type="match status" value="1"/>
</dbReference>
<evidence type="ECO:0000256" key="2">
    <source>
        <dbReference type="ARBA" id="ARBA00017835"/>
    </source>
</evidence>